<dbReference type="SUPFAM" id="SSF52518">
    <property type="entry name" value="Thiamin diphosphate-binding fold (THDP-binding)"/>
    <property type="match status" value="1"/>
</dbReference>
<dbReference type="PANTHER" id="PTHR42818">
    <property type="entry name" value="SULFOPYRUVATE DECARBOXYLASE SUBUNIT ALPHA"/>
    <property type="match status" value="1"/>
</dbReference>
<keyword evidence="5" id="KW-1185">Reference proteome</keyword>
<dbReference type="Proteomes" id="UP000552097">
    <property type="component" value="Unassembled WGS sequence"/>
</dbReference>
<gene>
    <name evidence="4" type="ORF">F4560_002722</name>
</gene>
<dbReference type="InterPro" id="IPR051818">
    <property type="entry name" value="TPP_dependent_decarboxylase"/>
</dbReference>
<keyword evidence="1" id="KW-0210">Decarboxylase</keyword>
<evidence type="ECO:0000259" key="3">
    <source>
        <dbReference type="Pfam" id="PF02776"/>
    </source>
</evidence>
<keyword evidence="2 4" id="KW-0456">Lyase</keyword>
<name>A0A7W9HIJ6_9PSEU</name>
<evidence type="ECO:0000256" key="2">
    <source>
        <dbReference type="ARBA" id="ARBA00023239"/>
    </source>
</evidence>
<reference evidence="4 5" key="1">
    <citation type="submission" date="2020-08" db="EMBL/GenBank/DDBJ databases">
        <title>Sequencing the genomes of 1000 actinobacteria strains.</title>
        <authorList>
            <person name="Klenk H.-P."/>
        </authorList>
    </citation>
    <scope>NUCLEOTIDE SEQUENCE [LARGE SCALE GENOMIC DNA]</scope>
    <source>
        <strain evidence="4 5">DSM 45486</strain>
    </source>
</reference>
<dbReference type="GO" id="GO:0000287">
    <property type="term" value="F:magnesium ion binding"/>
    <property type="evidence" value="ECO:0007669"/>
    <property type="project" value="UniProtKB-ARBA"/>
</dbReference>
<dbReference type="RefSeq" id="WP_184919987.1">
    <property type="nucleotide sequence ID" value="NZ_JACHMO010000001.1"/>
</dbReference>
<dbReference type="AlphaFoldDB" id="A0A7W9HIJ6"/>
<dbReference type="InterPro" id="IPR029061">
    <property type="entry name" value="THDP-binding"/>
</dbReference>
<dbReference type="CDD" id="cd07035">
    <property type="entry name" value="TPP_PYR_POX_like"/>
    <property type="match status" value="1"/>
</dbReference>
<evidence type="ECO:0000313" key="4">
    <source>
        <dbReference type="EMBL" id="MBB5802954.1"/>
    </source>
</evidence>
<organism evidence="4 5">
    <name type="scientific">Saccharothrix ecbatanensis</name>
    <dbReference type="NCBI Taxonomy" id="1105145"/>
    <lineage>
        <taxon>Bacteria</taxon>
        <taxon>Bacillati</taxon>
        <taxon>Actinomycetota</taxon>
        <taxon>Actinomycetes</taxon>
        <taxon>Pseudonocardiales</taxon>
        <taxon>Pseudonocardiaceae</taxon>
        <taxon>Saccharothrix</taxon>
    </lineage>
</organism>
<dbReference type="InterPro" id="IPR012001">
    <property type="entry name" value="Thiamin_PyroP_enz_TPP-bd_dom"/>
</dbReference>
<sequence>MAATNVLEDASAVLLRLAFHGVTHATGVPCSYLKGLFALLETGHESGIRYVRAPREDTALGLASGIAVGGGFPVVLMQNSGLGYSLNVLTSFNLIYDVPLLVVVSWRGEPGTGDAVEHDVIGAKLPDLLTLFDLPHEVFDKADAAGCVDRCVKLMSTTGRPAFLIVRGGL</sequence>
<evidence type="ECO:0000256" key="1">
    <source>
        <dbReference type="ARBA" id="ARBA00022793"/>
    </source>
</evidence>
<dbReference type="Gene3D" id="3.40.50.970">
    <property type="match status" value="1"/>
</dbReference>
<dbReference type="PANTHER" id="PTHR42818:SF1">
    <property type="entry name" value="SULFOPYRUVATE DECARBOXYLASE"/>
    <property type="match status" value="1"/>
</dbReference>
<comment type="caution">
    <text evidence="4">The sequence shown here is derived from an EMBL/GenBank/DDBJ whole genome shotgun (WGS) entry which is preliminary data.</text>
</comment>
<feature type="domain" description="Thiamine pyrophosphate enzyme N-terminal TPP-binding" evidence="3">
    <location>
        <begin position="11"/>
        <end position="114"/>
    </location>
</feature>
<dbReference type="GO" id="GO:0033980">
    <property type="term" value="F:phosphonopyruvate decarboxylase activity"/>
    <property type="evidence" value="ECO:0007669"/>
    <property type="project" value="UniProtKB-EC"/>
</dbReference>
<dbReference type="EMBL" id="JACHMO010000001">
    <property type="protein sequence ID" value="MBB5802954.1"/>
    <property type="molecule type" value="Genomic_DNA"/>
</dbReference>
<accession>A0A7W9HIJ6</accession>
<keyword evidence="4" id="KW-0670">Pyruvate</keyword>
<proteinExistence type="predicted"/>
<evidence type="ECO:0000313" key="5">
    <source>
        <dbReference type="Proteomes" id="UP000552097"/>
    </source>
</evidence>
<dbReference type="Pfam" id="PF02776">
    <property type="entry name" value="TPP_enzyme_N"/>
    <property type="match status" value="1"/>
</dbReference>
<dbReference type="GO" id="GO:0030976">
    <property type="term" value="F:thiamine pyrophosphate binding"/>
    <property type="evidence" value="ECO:0007669"/>
    <property type="project" value="InterPro"/>
</dbReference>
<protein>
    <submittedName>
        <fullName evidence="4">Phosphonopyruvate decarboxylase</fullName>
        <ecNumber evidence="4">4.1.1.82</ecNumber>
    </submittedName>
</protein>
<dbReference type="EC" id="4.1.1.82" evidence="4"/>